<dbReference type="SMART" id="SM00244">
    <property type="entry name" value="PHB"/>
    <property type="match status" value="1"/>
</dbReference>
<dbReference type="InterPro" id="IPR036013">
    <property type="entry name" value="Band_7/SPFH_dom_sf"/>
</dbReference>
<evidence type="ECO:0000256" key="5">
    <source>
        <dbReference type="ARBA" id="ARBA00022692"/>
    </source>
</evidence>
<evidence type="ECO:0000313" key="11">
    <source>
        <dbReference type="EMBL" id="QDV06689.1"/>
    </source>
</evidence>
<feature type="region of interest" description="Disordered" evidence="8">
    <location>
        <begin position="726"/>
        <end position="756"/>
    </location>
</feature>
<feature type="transmembrane region" description="Helical" evidence="9">
    <location>
        <begin position="329"/>
        <end position="351"/>
    </location>
</feature>
<keyword evidence="5 9" id="KW-0812">Transmembrane</keyword>
<feature type="transmembrane region" description="Helical" evidence="9">
    <location>
        <begin position="269"/>
        <end position="294"/>
    </location>
</feature>
<proteinExistence type="inferred from homology"/>
<feature type="transmembrane region" description="Helical" evidence="9">
    <location>
        <begin position="371"/>
        <end position="390"/>
    </location>
</feature>
<accession>A0A518ERG9</accession>
<dbReference type="InterPro" id="IPR052923">
    <property type="entry name" value="UPF0718"/>
</dbReference>
<dbReference type="Gene3D" id="3.30.479.30">
    <property type="entry name" value="Band 7 domain"/>
    <property type="match status" value="1"/>
</dbReference>
<evidence type="ECO:0000259" key="10">
    <source>
        <dbReference type="SMART" id="SM00244"/>
    </source>
</evidence>
<evidence type="ECO:0000256" key="7">
    <source>
        <dbReference type="ARBA" id="ARBA00023136"/>
    </source>
</evidence>
<keyword evidence="7 9" id="KW-0472">Membrane</keyword>
<dbReference type="RefSeq" id="WP_145197082.1">
    <property type="nucleotide sequence ID" value="NZ_CP036434.1"/>
</dbReference>
<dbReference type="SUPFAM" id="SSF117892">
    <property type="entry name" value="Band 7/SPFH domain"/>
    <property type="match status" value="1"/>
</dbReference>
<keyword evidence="4" id="KW-1003">Cell membrane</keyword>
<feature type="transmembrane region" description="Helical" evidence="9">
    <location>
        <begin position="25"/>
        <end position="46"/>
    </location>
</feature>
<feature type="compositionally biased region" description="Basic and acidic residues" evidence="8">
    <location>
        <begin position="744"/>
        <end position="756"/>
    </location>
</feature>
<evidence type="ECO:0000256" key="6">
    <source>
        <dbReference type="ARBA" id="ARBA00022989"/>
    </source>
</evidence>
<dbReference type="PANTHER" id="PTHR34184:SF4">
    <property type="entry name" value="UPF0718 PROTEIN YCGR"/>
    <property type="match status" value="1"/>
</dbReference>
<dbReference type="EMBL" id="CP036434">
    <property type="protein sequence ID" value="QDV06689.1"/>
    <property type="molecule type" value="Genomic_DNA"/>
</dbReference>
<dbReference type="GO" id="GO:0006508">
    <property type="term" value="P:proteolysis"/>
    <property type="evidence" value="ECO:0007669"/>
    <property type="project" value="UniProtKB-KW"/>
</dbReference>
<organism evidence="11 12">
    <name type="scientific">Saltatorellus ferox</name>
    <dbReference type="NCBI Taxonomy" id="2528018"/>
    <lineage>
        <taxon>Bacteria</taxon>
        <taxon>Pseudomonadati</taxon>
        <taxon>Planctomycetota</taxon>
        <taxon>Planctomycetia</taxon>
        <taxon>Planctomycetia incertae sedis</taxon>
        <taxon>Saltatorellus</taxon>
    </lineage>
</organism>
<feature type="domain" description="Band 7" evidence="10">
    <location>
        <begin position="433"/>
        <end position="624"/>
    </location>
</feature>
<dbReference type="Pfam" id="PF03773">
    <property type="entry name" value="ArsP_1"/>
    <property type="match status" value="1"/>
</dbReference>
<dbReference type="InterPro" id="IPR001107">
    <property type="entry name" value="Band_7"/>
</dbReference>
<dbReference type="OrthoDB" id="9810876at2"/>
<dbReference type="PANTHER" id="PTHR34184">
    <property type="entry name" value="UPF0718 PROTEIN YCGR"/>
    <property type="match status" value="1"/>
</dbReference>
<comment type="similarity">
    <text evidence="3">Belongs to the UPF0718 family.</text>
</comment>
<keyword evidence="12" id="KW-1185">Reference proteome</keyword>
<dbReference type="Pfam" id="PF01145">
    <property type="entry name" value="Band_7"/>
    <property type="match status" value="1"/>
</dbReference>
<evidence type="ECO:0000256" key="1">
    <source>
        <dbReference type="ARBA" id="ARBA00004167"/>
    </source>
</evidence>
<dbReference type="Proteomes" id="UP000320390">
    <property type="component" value="Chromosome"/>
</dbReference>
<feature type="transmembrane region" description="Helical" evidence="9">
    <location>
        <begin position="237"/>
        <end position="257"/>
    </location>
</feature>
<evidence type="ECO:0000256" key="8">
    <source>
        <dbReference type="SAM" id="MobiDB-lite"/>
    </source>
</evidence>
<keyword evidence="6 9" id="KW-1133">Transmembrane helix</keyword>
<gene>
    <name evidence="11" type="primary">hflK_2</name>
    <name evidence="11" type="ORF">Poly30_22040</name>
</gene>
<name>A0A518ERG9_9BACT</name>
<dbReference type="AlphaFoldDB" id="A0A518ERG9"/>
<evidence type="ECO:0000256" key="9">
    <source>
        <dbReference type="SAM" id="Phobius"/>
    </source>
</evidence>
<sequence>MGEIGQFLADWLSALWMVLAESGPFLLVGFVIAGVLAIVIPAQWIARRLGGDDVKSVATASIIGVPVPLCSCSVIPTATQLRRSGASKGATTAFLISTPETGIDSIGATWALMDPLMTVIRPLAAFVTAFAAGIAVNLFGKGSTGPLDQPETATALAPPAAFGEDDQGCCAHMATPEPEPAPEPEASCCAHETVAPISVSTADHDHAHDHAGETKGNLFQRAIRYAFGTLLDDLTPWFLIGFAISGLIVVAVPAGFFNGAGLSGWTGMLTMLIAGVPLYVCATASTPIAAAMMAKGLEPGAAIVFLLAGPATNVATMLVVKNLLGKRTLVLYLTSIAIMSLAIGALVNRLYPMFGLDPTAMDVDPAMMEHGVISTIAGITLGVLLLRSAWRLRLDRRFGAWLRKAGAPVGLDLTAWPMKVAAAALVLFGYASTAVTTAGPGETVFIEQFGRIAASRTTPGPLFHAPWPIATKRRVSTSEVHSLEFGVERLDLDDSSTDALALKEARAELKKVREEAEMLTGEGWIVSIAYAVQYRVSDGRSWLYGQSEPEELLRRLAQESIRQIAAKRTTEDILVGNSAGFRRATEERLARSMAAAEIGAELVGVELLSVHAPPAVHLAYRNVASALVERETTITEKEARAIEMVSLARTEATDTLQQAESAAAARRGLAEATATAFESLATVDSESEGAIQHLMMLDAEKRALTAPERSQASRYFAISPHIRIIRGAPTGDSRTGPGGDFGIDDPRDRTFRGDAR</sequence>
<dbReference type="InterPro" id="IPR005524">
    <property type="entry name" value="DUF318"/>
</dbReference>
<evidence type="ECO:0000256" key="3">
    <source>
        <dbReference type="ARBA" id="ARBA00006386"/>
    </source>
</evidence>
<evidence type="ECO:0000256" key="4">
    <source>
        <dbReference type="ARBA" id="ARBA00022475"/>
    </source>
</evidence>
<evidence type="ECO:0000313" key="12">
    <source>
        <dbReference type="Proteomes" id="UP000320390"/>
    </source>
</evidence>
<feature type="transmembrane region" description="Helical" evidence="9">
    <location>
        <begin position="300"/>
        <end position="320"/>
    </location>
</feature>
<evidence type="ECO:0000256" key="2">
    <source>
        <dbReference type="ARBA" id="ARBA00004651"/>
    </source>
</evidence>
<dbReference type="GO" id="GO:0005886">
    <property type="term" value="C:plasma membrane"/>
    <property type="evidence" value="ECO:0007669"/>
    <property type="project" value="UniProtKB-SubCell"/>
</dbReference>
<feature type="transmembrane region" description="Helical" evidence="9">
    <location>
        <begin position="123"/>
        <end position="140"/>
    </location>
</feature>
<keyword evidence="11" id="KW-0645">Protease</keyword>
<protein>
    <submittedName>
        <fullName evidence="11">Modulator of FtsH protease HflK</fullName>
    </submittedName>
</protein>
<keyword evidence="11" id="KW-0378">Hydrolase</keyword>
<reference evidence="11 12" key="1">
    <citation type="submission" date="2019-02" db="EMBL/GenBank/DDBJ databases">
        <title>Deep-cultivation of Planctomycetes and their phenomic and genomic characterization uncovers novel biology.</title>
        <authorList>
            <person name="Wiegand S."/>
            <person name="Jogler M."/>
            <person name="Boedeker C."/>
            <person name="Pinto D."/>
            <person name="Vollmers J."/>
            <person name="Rivas-Marin E."/>
            <person name="Kohn T."/>
            <person name="Peeters S.H."/>
            <person name="Heuer A."/>
            <person name="Rast P."/>
            <person name="Oberbeckmann S."/>
            <person name="Bunk B."/>
            <person name="Jeske O."/>
            <person name="Meyerdierks A."/>
            <person name="Storesund J.E."/>
            <person name="Kallscheuer N."/>
            <person name="Luecker S."/>
            <person name="Lage O.M."/>
            <person name="Pohl T."/>
            <person name="Merkel B.J."/>
            <person name="Hornburger P."/>
            <person name="Mueller R.-W."/>
            <person name="Bruemmer F."/>
            <person name="Labrenz M."/>
            <person name="Spormann A.M."/>
            <person name="Op den Camp H."/>
            <person name="Overmann J."/>
            <person name="Amann R."/>
            <person name="Jetten M.S.M."/>
            <person name="Mascher T."/>
            <person name="Medema M.H."/>
            <person name="Devos D.P."/>
            <person name="Kaster A.-K."/>
            <person name="Ovreas L."/>
            <person name="Rohde M."/>
            <person name="Galperin M.Y."/>
            <person name="Jogler C."/>
        </authorList>
    </citation>
    <scope>NUCLEOTIDE SEQUENCE [LARGE SCALE GENOMIC DNA]</scope>
    <source>
        <strain evidence="11 12">Poly30</strain>
    </source>
</reference>
<dbReference type="NCBIfam" id="NF033936">
    <property type="entry name" value="CuZnOut_SO0444"/>
    <property type="match status" value="1"/>
</dbReference>
<dbReference type="GO" id="GO:0008233">
    <property type="term" value="F:peptidase activity"/>
    <property type="evidence" value="ECO:0007669"/>
    <property type="project" value="UniProtKB-KW"/>
</dbReference>
<comment type="subcellular location">
    <subcellularLocation>
        <location evidence="2">Cell membrane</location>
        <topology evidence="2">Multi-pass membrane protein</topology>
    </subcellularLocation>
    <subcellularLocation>
        <location evidence="1">Membrane</location>
        <topology evidence="1">Single-pass membrane protein</topology>
    </subcellularLocation>
</comment>